<proteinExistence type="predicted"/>
<evidence type="ECO:0000256" key="4">
    <source>
        <dbReference type="ARBA" id="ARBA00023157"/>
    </source>
</evidence>
<evidence type="ECO:0000256" key="2">
    <source>
        <dbReference type="ARBA" id="ARBA00022946"/>
    </source>
</evidence>
<dbReference type="NCBIfam" id="TIGR01068">
    <property type="entry name" value="thioredoxin"/>
    <property type="match status" value="1"/>
</dbReference>
<dbReference type="SUPFAM" id="SSF52833">
    <property type="entry name" value="Thioredoxin-like"/>
    <property type="match status" value="1"/>
</dbReference>
<dbReference type="PROSITE" id="PS51352">
    <property type="entry name" value="THIOREDOXIN_2"/>
    <property type="match status" value="1"/>
</dbReference>
<evidence type="ECO:0000256" key="6">
    <source>
        <dbReference type="SAM" id="MobiDB-lite"/>
    </source>
</evidence>
<protein>
    <recommendedName>
        <fullName evidence="7">Thioredoxin domain-containing protein</fullName>
    </recommendedName>
</protein>
<evidence type="ECO:0000256" key="5">
    <source>
        <dbReference type="ARBA" id="ARBA00023284"/>
    </source>
</evidence>
<reference evidence="8" key="2">
    <citation type="journal article" date="2022" name="Hortic Res">
        <title>The genome of Dioscorea zingiberensis sheds light on the biosynthesis, origin and evolution of the medicinally important diosgenin saponins.</title>
        <authorList>
            <person name="Li Y."/>
            <person name="Tan C."/>
            <person name="Li Z."/>
            <person name="Guo J."/>
            <person name="Li S."/>
            <person name="Chen X."/>
            <person name="Wang C."/>
            <person name="Dai X."/>
            <person name="Yang H."/>
            <person name="Song W."/>
            <person name="Hou L."/>
            <person name="Xu J."/>
            <person name="Tong Z."/>
            <person name="Xu A."/>
            <person name="Yuan X."/>
            <person name="Wang W."/>
            <person name="Yang Q."/>
            <person name="Chen L."/>
            <person name="Sun Z."/>
            <person name="Wang K."/>
            <person name="Pan B."/>
            <person name="Chen J."/>
            <person name="Bao Y."/>
            <person name="Liu F."/>
            <person name="Qi X."/>
            <person name="Gang D.R."/>
            <person name="Wen J."/>
            <person name="Li J."/>
        </authorList>
    </citation>
    <scope>NUCLEOTIDE SEQUENCE</scope>
    <source>
        <strain evidence="8">Dzin_1.0</strain>
    </source>
</reference>
<dbReference type="CDD" id="cd02947">
    <property type="entry name" value="TRX_family"/>
    <property type="match status" value="1"/>
</dbReference>
<comment type="caution">
    <text evidence="8">The sequence shown here is derived from an EMBL/GenBank/DDBJ whole genome shotgun (WGS) entry which is preliminary data.</text>
</comment>
<dbReference type="OrthoDB" id="2121326at2759"/>
<evidence type="ECO:0000313" key="8">
    <source>
        <dbReference type="EMBL" id="KAJ0976864.1"/>
    </source>
</evidence>
<keyword evidence="1" id="KW-0813">Transport</keyword>
<accession>A0A9D5HHP4</accession>
<feature type="region of interest" description="Disordered" evidence="6">
    <location>
        <begin position="32"/>
        <end position="51"/>
    </location>
</feature>
<dbReference type="PANTHER" id="PTHR45663:SF15">
    <property type="entry name" value="THIOREDOXIN Y1, CHLOROPLASTIC"/>
    <property type="match status" value="1"/>
</dbReference>
<evidence type="ECO:0000256" key="1">
    <source>
        <dbReference type="ARBA" id="ARBA00022448"/>
    </source>
</evidence>
<dbReference type="InterPro" id="IPR013766">
    <property type="entry name" value="Thioredoxin_domain"/>
</dbReference>
<gene>
    <name evidence="8" type="ORF">J5N97_012338</name>
</gene>
<dbReference type="PROSITE" id="PS00194">
    <property type="entry name" value="THIOREDOXIN_1"/>
    <property type="match status" value="1"/>
</dbReference>
<dbReference type="Proteomes" id="UP001085076">
    <property type="component" value="Miscellaneous, Linkage group lg03"/>
</dbReference>
<dbReference type="Pfam" id="PF00085">
    <property type="entry name" value="Thioredoxin"/>
    <property type="match status" value="1"/>
</dbReference>
<keyword evidence="4" id="KW-1015">Disulfide bond</keyword>
<name>A0A9D5HHP4_9LILI</name>
<dbReference type="Gene3D" id="3.40.30.10">
    <property type="entry name" value="Glutaredoxin"/>
    <property type="match status" value="1"/>
</dbReference>
<dbReference type="InterPro" id="IPR005746">
    <property type="entry name" value="Thioredoxin"/>
</dbReference>
<dbReference type="FunFam" id="3.40.30.10:FF:000001">
    <property type="entry name" value="Thioredoxin"/>
    <property type="match status" value="1"/>
</dbReference>
<reference evidence="8" key="1">
    <citation type="submission" date="2021-03" db="EMBL/GenBank/DDBJ databases">
        <authorList>
            <person name="Li Z."/>
            <person name="Yang C."/>
        </authorList>
    </citation>
    <scope>NUCLEOTIDE SEQUENCE</scope>
    <source>
        <strain evidence="8">Dzin_1.0</strain>
        <tissue evidence="8">Leaf</tissue>
    </source>
</reference>
<keyword evidence="5" id="KW-0676">Redox-active center</keyword>
<dbReference type="EMBL" id="JAGGNH010000003">
    <property type="protein sequence ID" value="KAJ0976864.1"/>
    <property type="molecule type" value="Genomic_DNA"/>
</dbReference>
<organism evidence="8 9">
    <name type="scientific">Dioscorea zingiberensis</name>
    <dbReference type="NCBI Taxonomy" id="325984"/>
    <lineage>
        <taxon>Eukaryota</taxon>
        <taxon>Viridiplantae</taxon>
        <taxon>Streptophyta</taxon>
        <taxon>Embryophyta</taxon>
        <taxon>Tracheophyta</taxon>
        <taxon>Spermatophyta</taxon>
        <taxon>Magnoliopsida</taxon>
        <taxon>Liliopsida</taxon>
        <taxon>Dioscoreales</taxon>
        <taxon>Dioscoreaceae</taxon>
        <taxon>Dioscorea</taxon>
    </lineage>
</organism>
<sequence>MAVCSTSTAIPSCNISHSISLDTSKLSAFSSLPSAPLPHRRPSISRGLSTTPHRRITPRVQAKKETITSLDELLENSDKPVLVDFYATWCGPCQYMVPILEEIKETMKDKIQVVNIDTEKYSRIADYYRIEALPTFIIFKKGKPCDRFEGAMPAELLVRRIYSAI</sequence>
<dbReference type="GO" id="GO:0005737">
    <property type="term" value="C:cytoplasm"/>
    <property type="evidence" value="ECO:0007669"/>
    <property type="project" value="TreeGrafter"/>
</dbReference>
<evidence type="ECO:0000256" key="3">
    <source>
        <dbReference type="ARBA" id="ARBA00022982"/>
    </source>
</evidence>
<dbReference type="InterPro" id="IPR017937">
    <property type="entry name" value="Thioredoxin_CS"/>
</dbReference>
<keyword evidence="3" id="KW-0249">Electron transport</keyword>
<keyword evidence="9" id="KW-1185">Reference proteome</keyword>
<evidence type="ECO:0000259" key="7">
    <source>
        <dbReference type="PROSITE" id="PS51352"/>
    </source>
</evidence>
<keyword evidence="2" id="KW-0809">Transit peptide</keyword>
<dbReference type="AlphaFoldDB" id="A0A9D5HHP4"/>
<dbReference type="PANTHER" id="PTHR45663">
    <property type="entry name" value="GEO12009P1"/>
    <property type="match status" value="1"/>
</dbReference>
<evidence type="ECO:0000313" key="9">
    <source>
        <dbReference type="Proteomes" id="UP001085076"/>
    </source>
</evidence>
<dbReference type="PRINTS" id="PR00421">
    <property type="entry name" value="THIOREDOXIN"/>
</dbReference>
<dbReference type="GO" id="GO:0015035">
    <property type="term" value="F:protein-disulfide reductase activity"/>
    <property type="evidence" value="ECO:0007669"/>
    <property type="project" value="InterPro"/>
</dbReference>
<feature type="domain" description="Thioredoxin" evidence="7">
    <location>
        <begin position="26"/>
        <end position="165"/>
    </location>
</feature>
<dbReference type="InterPro" id="IPR036249">
    <property type="entry name" value="Thioredoxin-like_sf"/>
</dbReference>